<name>A0A9N9G0X8_9GLOM</name>
<sequence length="568" mass="62667">MSDDSQPATPTTPTTALTTNKITKILRDIYATGRASVTISFRPDFEITLGDKYGEENDVDKIEESEGSSIDNGKGDELKRVLEMLANECEHECGKGIDFVPVSPSNIPADDTKEHVTPSTCRDYTSPIKEDPLITNMPHCTNADLNAIEQTQEDSSQPKVHSATAYSTDNIISAFTDLNLSLTNTPPLAIVVEEQTAATHAEQIPETNVESERDTEETMITNTTATKHNESAPSQGLASACYTPGPQYQQPVIIITTEDNTATTDTDKESIEGTQIMVKPTDPTETSSIDSTSSLYLPKASSAQTLDAVALAVNRGSITENQMNENKTATPSDGSNTRNVKPMIKPHQEYIPNQEVQSSSNQTTILAEGSVPQIAQQQEQGSSSKSRRSSPRLSTTTPPPLSFLTSSQKSALALLLADTLQSRAVRPYFDLDCLADPGYVKLSLVHEFRRMRDRHRSRRQRLRSAFRFGGIAVYLRRYRELLSPSEQRQLLKTSWKELKVQRRFGMRVFELFEVFGEQAFGKVGGDSIDFLGDLTQGQYRELRFYVRGVGRGWFKAGGGGNNEENASE</sequence>
<dbReference type="EMBL" id="CAJVPJ010000990">
    <property type="protein sequence ID" value="CAG8569582.1"/>
    <property type="molecule type" value="Genomic_DNA"/>
</dbReference>
<protein>
    <submittedName>
        <fullName evidence="2">4652_t:CDS:1</fullName>
    </submittedName>
</protein>
<accession>A0A9N9G0X8</accession>
<feature type="compositionally biased region" description="Low complexity" evidence="1">
    <location>
        <begin position="391"/>
        <end position="403"/>
    </location>
</feature>
<evidence type="ECO:0000313" key="2">
    <source>
        <dbReference type="EMBL" id="CAG8569582.1"/>
    </source>
</evidence>
<comment type="caution">
    <text evidence="2">The sequence shown here is derived from an EMBL/GenBank/DDBJ whole genome shotgun (WGS) entry which is preliminary data.</text>
</comment>
<dbReference type="AlphaFoldDB" id="A0A9N9G0X8"/>
<proteinExistence type="predicted"/>
<feature type="region of interest" description="Disordered" evidence="1">
    <location>
        <begin position="108"/>
        <end position="134"/>
    </location>
</feature>
<keyword evidence="3" id="KW-1185">Reference proteome</keyword>
<feature type="compositionally biased region" description="Polar residues" evidence="1">
    <location>
        <begin position="319"/>
        <end position="339"/>
    </location>
</feature>
<feature type="region of interest" description="Disordered" evidence="1">
    <location>
        <begin position="372"/>
        <end position="403"/>
    </location>
</feature>
<organism evidence="2 3">
    <name type="scientific">Paraglomus occultum</name>
    <dbReference type="NCBI Taxonomy" id="144539"/>
    <lineage>
        <taxon>Eukaryota</taxon>
        <taxon>Fungi</taxon>
        <taxon>Fungi incertae sedis</taxon>
        <taxon>Mucoromycota</taxon>
        <taxon>Glomeromycotina</taxon>
        <taxon>Glomeromycetes</taxon>
        <taxon>Paraglomerales</taxon>
        <taxon>Paraglomeraceae</taxon>
        <taxon>Paraglomus</taxon>
    </lineage>
</organism>
<dbReference type="OrthoDB" id="10477610at2759"/>
<evidence type="ECO:0000313" key="3">
    <source>
        <dbReference type="Proteomes" id="UP000789572"/>
    </source>
</evidence>
<dbReference type="Proteomes" id="UP000789572">
    <property type="component" value="Unassembled WGS sequence"/>
</dbReference>
<feature type="region of interest" description="Disordered" evidence="1">
    <location>
        <begin position="319"/>
        <end position="341"/>
    </location>
</feature>
<reference evidence="2" key="1">
    <citation type="submission" date="2021-06" db="EMBL/GenBank/DDBJ databases">
        <authorList>
            <person name="Kallberg Y."/>
            <person name="Tangrot J."/>
            <person name="Rosling A."/>
        </authorList>
    </citation>
    <scope>NUCLEOTIDE SEQUENCE</scope>
    <source>
        <strain evidence="2">IA702</strain>
    </source>
</reference>
<gene>
    <name evidence="2" type="ORF">POCULU_LOCUS5925</name>
</gene>
<evidence type="ECO:0000256" key="1">
    <source>
        <dbReference type="SAM" id="MobiDB-lite"/>
    </source>
</evidence>